<proteinExistence type="predicted"/>
<dbReference type="EMBL" id="QICL01000029">
    <property type="protein sequence ID" value="PXV60264.1"/>
    <property type="molecule type" value="Genomic_DNA"/>
</dbReference>
<reference evidence="2 3" key="1">
    <citation type="submission" date="2018-03" db="EMBL/GenBank/DDBJ databases">
        <title>Genomic Encyclopedia of Archaeal and Bacterial Type Strains, Phase II (KMG-II): from individual species to whole genera.</title>
        <authorList>
            <person name="Goeker M."/>
        </authorList>
    </citation>
    <scope>NUCLEOTIDE SEQUENCE [LARGE SCALE GENOMIC DNA]</scope>
    <source>
        <strain evidence="2 3">DSM 100214</strain>
    </source>
</reference>
<dbReference type="InterPro" id="IPR025665">
    <property type="entry name" value="Beta-barrel_OMP_2"/>
</dbReference>
<evidence type="ECO:0000313" key="3">
    <source>
        <dbReference type="Proteomes" id="UP000247973"/>
    </source>
</evidence>
<gene>
    <name evidence="2" type="ORF">CLV62_12940</name>
</gene>
<feature type="domain" description="Outer membrane protein beta-barrel" evidence="1">
    <location>
        <begin position="44"/>
        <end position="241"/>
    </location>
</feature>
<organism evidence="2 3">
    <name type="scientific">Dysgonomonas alginatilytica</name>
    <dbReference type="NCBI Taxonomy" id="1605892"/>
    <lineage>
        <taxon>Bacteria</taxon>
        <taxon>Pseudomonadati</taxon>
        <taxon>Bacteroidota</taxon>
        <taxon>Bacteroidia</taxon>
        <taxon>Bacteroidales</taxon>
        <taxon>Dysgonomonadaceae</taxon>
        <taxon>Dysgonomonas</taxon>
    </lineage>
</organism>
<evidence type="ECO:0000313" key="2">
    <source>
        <dbReference type="EMBL" id="PXV60264.1"/>
    </source>
</evidence>
<dbReference type="Proteomes" id="UP000247973">
    <property type="component" value="Unassembled WGS sequence"/>
</dbReference>
<accession>A0A2V3PLW9</accession>
<sequence>MRVIKRIIIKEIHNFMKSLKHNIFLFIFFCSTLMLSSQETIADRFEHKIIAGFNIGATAPTSIPEEIRSIDSWWPQFTPQLGYNIIYKLDQKWGLGSGITLDYKGMGTRARVKYIYTSIVIEDGSNDALEGYFVGKNQTTVKLAYVTIPLYATFNINQKWQVRGGGYASYLFSGKFSGTASDGYIRVNEPTGEKVEITEASFDFNDKLRNFDFGLLLGAERKVNDRFGIYGNMNWGLTSIFPSNFRAIDFNMYNIYLTLGLTYKL</sequence>
<comment type="caution">
    <text evidence="2">The sequence shown here is derived from an EMBL/GenBank/DDBJ whole genome shotgun (WGS) entry which is preliminary data.</text>
</comment>
<protein>
    <submittedName>
        <fullName evidence="2">Outer membrane protein with beta-barrel domain</fullName>
    </submittedName>
</protein>
<dbReference type="Pfam" id="PF13568">
    <property type="entry name" value="OMP_b-brl_2"/>
    <property type="match status" value="1"/>
</dbReference>
<evidence type="ECO:0000259" key="1">
    <source>
        <dbReference type="Pfam" id="PF13568"/>
    </source>
</evidence>
<dbReference type="AlphaFoldDB" id="A0A2V3PLW9"/>
<keyword evidence="3" id="KW-1185">Reference proteome</keyword>
<name>A0A2V3PLW9_9BACT</name>